<organism evidence="11 12">
    <name type="scientific">Rotaria magnacalcarata</name>
    <dbReference type="NCBI Taxonomy" id="392030"/>
    <lineage>
        <taxon>Eukaryota</taxon>
        <taxon>Metazoa</taxon>
        <taxon>Spiralia</taxon>
        <taxon>Gnathifera</taxon>
        <taxon>Rotifera</taxon>
        <taxon>Eurotatoria</taxon>
        <taxon>Bdelloidea</taxon>
        <taxon>Philodinida</taxon>
        <taxon>Philodinidae</taxon>
        <taxon>Rotaria</taxon>
    </lineage>
</organism>
<feature type="transmembrane region" description="Helical" evidence="10">
    <location>
        <begin position="489"/>
        <end position="507"/>
    </location>
</feature>
<evidence type="ECO:0000256" key="9">
    <source>
        <dbReference type="ARBA" id="ARBA00048508"/>
    </source>
</evidence>
<evidence type="ECO:0000313" key="11">
    <source>
        <dbReference type="EMBL" id="CAF4048757.1"/>
    </source>
</evidence>
<feature type="transmembrane region" description="Helical" evidence="10">
    <location>
        <begin position="209"/>
        <end position="231"/>
    </location>
</feature>
<dbReference type="InterPro" id="IPR003661">
    <property type="entry name" value="HisK_dim/P_dom"/>
</dbReference>
<dbReference type="GO" id="GO:0000155">
    <property type="term" value="F:phosphorelay sensor kinase activity"/>
    <property type="evidence" value="ECO:0007669"/>
    <property type="project" value="InterPro"/>
</dbReference>
<comment type="similarity">
    <text evidence="2">Belongs to the sodium:solute symporter (SSF) (TC 2.A.21) family.</text>
</comment>
<dbReference type="GO" id="GO:0032787">
    <property type="term" value="P:monocarboxylic acid metabolic process"/>
    <property type="evidence" value="ECO:0007669"/>
    <property type="project" value="UniProtKB-ARBA"/>
</dbReference>
<comment type="caution">
    <text evidence="11">The sequence shown here is derived from an EMBL/GenBank/DDBJ whole genome shotgun (WGS) entry which is preliminary data.</text>
</comment>
<dbReference type="Pfam" id="PF13561">
    <property type="entry name" value="adh_short_C2"/>
    <property type="match status" value="1"/>
</dbReference>
<evidence type="ECO:0000256" key="6">
    <source>
        <dbReference type="ARBA" id="ARBA00022989"/>
    </source>
</evidence>
<dbReference type="PROSITE" id="PS50283">
    <property type="entry name" value="NA_SOLUT_SYMP_3"/>
    <property type="match status" value="2"/>
</dbReference>
<feature type="transmembrane region" description="Helical" evidence="10">
    <location>
        <begin position="620"/>
        <end position="637"/>
    </location>
</feature>
<evidence type="ECO:0000256" key="7">
    <source>
        <dbReference type="ARBA" id="ARBA00023002"/>
    </source>
</evidence>
<evidence type="ECO:0000256" key="2">
    <source>
        <dbReference type="ARBA" id="ARBA00006434"/>
    </source>
</evidence>
<feature type="transmembrane region" description="Helical" evidence="10">
    <location>
        <begin position="243"/>
        <end position="263"/>
    </location>
</feature>
<dbReference type="PANTHER" id="PTHR42879">
    <property type="entry name" value="3-OXOACYL-(ACYL-CARRIER-PROTEIN) REDUCTASE"/>
    <property type="match status" value="1"/>
</dbReference>
<dbReference type="EC" id="1.1.1.100" evidence="4"/>
<dbReference type="Proteomes" id="UP000663842">
    <property type="component" value="Unassembled WGS sequence"/>
</dbReference>
<dbReference type="Gene3D" id="1.20.1730.10">
    <property type="entry name" value="Sodium/glucose cotransporter"/>
    <property type="match status" value="1"/>
</dbReference>
<dbReference type="Gene3D" id="1.10.287.130">
    <property type="match status" value="1"/>
</dbReference>
<feature type="transmembrane region" description="Helical" evidence="10">
    <location>
        <begin position="275"/>
        <end position="296"/>
    </location>
</feature>
<dbReference type="PRINTS" id="PR00080">
    <property type="entry name" value="SDRFAMILY"/>
</dbReference>
<feature type="transmembrane region" description="Helical" evidence="10">
    <location>
        <begin position="460"/>
        <end position="482"/>
    </location>
</feature>
<feature type="transmembrane region" description="Helical" evidence="10">
    <location>
        <begin position="586"/>
        <end position="605"/>
    </location>
</feature>
<evidence type="ECO:0000256" key="4">
    <source>
        <dbReference type="ARBA" id="ARBA00012948"/>
    </source>
</evidence>
<dbReference type="PANTHER" id="PTHR42879:SF2">
    <property type="entry name" value="3-OXOACYL-[ACYL-CARRIER-PROTEIN] REDUCTASE FABG"/>
    <property type="match status" value="1"/>
</dbReference>
<gene>
    <name evidence="11" type="ORF">UXM345_LOCUS19080</name>
</gene>
<feature type="transmembrane region" description="Helical" evidence="10">
    <location>
        <begin position="316"/>
        <end position="334"/>
    </location>
</feature>
<dbReference type="InterPro" id="IPR036097">
    <property type="entry name" value="HisK_dim/P_sf"/>
</dbReference>
<dbReference type="GO" id="GO:0004316">
    <property type="term" value="F:3-oxoacyl-[acyl-carrier-protein] reductase (NADPH) activity"/>
    <property type="evidence" value="ECO:0007669"/>
    <property type="project" value="UniProtKB-EC"/>
</dbReference>
<feature type="transmembrane region" description="Helical" evidence="10">
    <location>
        <begin position="383"/>
        <end position="401"/>
    </location>
</feature>
<evidence type="ECO:0000256" key="5">
    <source>
        <dbReference type="ARBA" id="ARBA00022692"/>
    </source>
</evidence>
<dbReference type="InterPro" id="IPR001734">
    <property type="entry name" value="Na/solute_symporter"/>
</dbReference>
<feature type="transmembrane region" description="Helical" evidence="10">
    <location>
        <begin position="513"/>
        <end position="534"/>
    </location>
</feature>
<keyword evidence="7" id="KW-0560">Oxidoreductase</keyword>
<keyword evidence="6 10" id="KW-1133">Transmembrane helix</keyword>
<feature type="transmembrane region" description="Helical" evidence="10">
    <location>
        <begin position="727"/>
        <end position="746"/>
    </location>
</feature>
<dbReference type="EMBL" id="CAJOBF010002663">
    <property type="protein sequence ID" value="CAF4048757.1"/>
    <property type="molecule type" value="Genomic_DNA"/>
</dbReference>
<dbReference type="InterPro" id="IPR050259">
    <property type="entry name" value="SDR"/>
</dbReference>
<dbReference type="AlphaFoldDB" id="A0A819S8R9"/>
<comment type="catalytic activity">
    <reaction evidence="9">
        <text>a (3R)-hydroxyacyl-[ACP] + NADP(+) = a 3-oxoacyl-[ACP] + NADPH + H(+)</text>
        <dbReference type="Rhea" id="RHEA:17397"/>
        <dbReference type="Rhea" id="RHEA-COMP:9916"/>
        <dbReference type="Rhea" id="RHEA-COMP:9945"/>
        <dbReference type="ChEBI" id="CHEBI:15378"/>
        <dbReference type="ChEBI" id="CHEBI:57783"/>
        <dbReference type="ChEBI" id="CHEBI:58349"/>
        <dbReference type="ChEBI" id="CHEBI:78776"/>
        <dbReference type="ChEBI" id="CHEBI:78827"/>
        <dbReference type="EC" id="1.1.1.100"/>
    </reaction>
</comment>
<dbReference type="GO" id="GO:0022857">
    <property type="term" value="F:transmembrane transporter activity"/>
    <property type="evidence" value="ECO:0007669"/>
    <property type="project" value="InterPro"/>
</dbReference>
<dbReference type="CDD" id="cd00082">
    <property type="entry name" value="HisKA"/>
    <property type="match status" value="1"/>
</dbReference>
<dbReference type="InterPro" id="IPR002347">
    <property type="entry name" value="SDR_fam"/>
</dbReference>
<evidence type="ECO:0000313" key="12">
    <source>
        <dbReference type="Proteomes" id="UP000663842"/>
    </source>
</evidence>
<accession>A0A819S8R9</accession>
<keyword evidence="8 10" id="KW-0472">Membrane</keyword>
<evidence type="ECO:0000256" key="8">
    <source>
        <dbReference type="ARBA" id="ARBA00023136"/>
    </source>
</evidence>
<dbReference type="PRINTS" id="PR00081">
    <property type="entry name" value="GDHRDH"/>
</dbReference>
<comment type="subcellular location">
    <subcellularLocation>
        <location evidence="1">Membrane</location>
        <topology evidence="1">Multi-pass membrane protein</topology>
    </subcellularLocation>
</comment>
<dbReference type="SUPFAM" id="SSF47384">
    <property type="entry name" value="Homodimeric domain of signal transducing histidine kinase"/>
    <property type="match status" value="1"/>
</dbReference>
<proteinExistence type="inferred from homology"/>
<dbReference type="InterPro" id="IPR038377">
    <property type="entry name" value="Na/Glc_symporter_sf"/>
</dbReference>
<evidence type="ECO:0000256" key="10">
    <source>
        <dbReference type="SAM" id="Phobius"/>
    </source>
</evidence>
<evidence type="ECO:0000256" key="1">
    <source>
        <dbReference type="ARBA" id="ARBA00004141"/>
    </source>
</evidence>
<dbReference type="FunFam" id="3.40.50.720:FF:000173">
    <property type="entry name" value="3-oxoacyl-[acyl-carrier protein] reductase"/>
    <property type="match status" value="1"/>
</dbReference>
<reference evidence="11" key="1">
    <citation type="submission" date="2021-02" db="EMBL/GenBank/DDBJ databases">
        <authorList>
            <person name="Nowell W R."/>
        </authorList>
    </citation>
    <scope>NUCLEOTIDE SEQUENCE</scope>
</reference>
<feature type="transmembrane region" description="Helical" evidence="10">
    <location>
        <begin position="649"/>
        <end position="669"/>
    </location>
</feature>
<name>A0A819S8R9_9BILA</name>
<comment type="similarity">
    <text evidence="3">Belongs to the short-chain dehydrogenases/reductases (SDR) family.</text>
</comment>
<feature type="transmembrane region" description="Helical" evidence="10">
    <location>
        <begin position="696"/>
        <end position="715"/>
    </location>
</feature>
<dbReference type="Gene3D" id="3.40.50.720">
    <property type="entry name" value="NAD(P)-binding Rossmann-like Domain"/>
    <property type="match status" value="1"/>
</dbReference>
<dbReference type="InterPro" id="IPR020904">
    <property type="entry name" value="Sc_DH/Rdtase_CS"/>
</dbReference>
<feature type="transmembrane region" description="Helical" evidence="10">
    <location>
        <begin position="341"/>
        <end position="363"/>
    </location>
</feature>
<dbReference type="InterPro" id="IPR036291">
    <property type="entry name" value="NAD(P)-bd_dom_sf"/>
</dbReference>
<evidence type="ECO:0000256" key="3">
    <source>
        <dbReference type="ARBA" id="ARBA00006484"/>
    </source>
</evidence>
<dbReference type="PROSITE" id="PS00061">
    <property type="entry name" value="ADH_SHORT"/>
    <property type="match status" value="1"/>
</dbReference>
<keyword evidence="5 10" id="KW-0812">Transmembrane</keyword>
<sequence>MSKLAIITGGIRGIGAAVSIALKEQGYDVVANYEQNHQLAEEFSKKHGIKTVSWNVADFEDCITQDAMMHKMELLQWRQLIDVNLSSCFNMCKSVIDNMRNNQFGRIISISSINAQAGQIGQTNYSASKAGIIGFTKALARESASKGITVNCVAPGYIDTDMMKTIPITVLETIINSTPVKRLGSPEEVARAVMFLIDDKSGFITGETLSINVMAFLIANLIFGIFSGLGIKNIKGYALGGRNFATSTIVATIAATWIGGSNFSITIAETHKQGIFFLACSLAEAVSFWLIAYFYAPRMGEFLGKLSVADAMHDIYQSRYVRGIIAIFSTVPAVGRVAMQFLVLQAILNLWLVHTVIGVLFRADHNIVDLNADNVIQYVMDHYLHYGFKGIFVVGIMSMVMSTADSYINSSAVLLSYDFPKALGIEINEKKQLQLARFCSLFVGMLALSVSLFAENLLALLLSVYSFYMPIVTVPFTLAIFGFRTISRALLISMAVGFVTVVYFELFSDEYHIISGIPGTLVSLIFLIGSHYILREKGGWVGIKDQEQFDAVMLEKKQRRNCFVRFVKNFSLVKFCQNNTPNEERIFVYFGLFCIVAIFSNAYSLPRYLQEQYSSILDPIYYSVLILSTTFIIYPLWSKNFKNKVFISILWNIAIFYNLAFSSTFIVIISQFDQMQLTILMASLIVVGILMRWQVAILTIISGTIVSIWCYKIYVDVNFLPQNIGTLQFKITYSILLVTAMLIAFFKPKQERDQLIQDKAEHLDLKIQDQGEMLEKALKLKHEFLANLEHEGNTPISTIVGMTDLLESNYDGFVA</sequence>
<protein>
    <recommendedName>
        <fullName evidence="4">3-oxoacyl-[acyl-carrier-protein] reductase</fullName>
        <ecNumber evidence="4">1.1.1.100</ecNumber>
    </recommendedName>
</protein>
<dbReference type="SUPFAM" id="SSF51735">
    <property type="entry name" value="NAD(P)-binding Rossmann-fold domains"/>
    <property type="match status" value="1"/>
</dbReference>
<dbReference type="GO" id="GO:0016020">
    <property type="term" value="C:membrane"/>
    <property type="evidence" value="ECO:0007669"/>
    <property type="project" value="UniProtKB-SubCell"/>
</dbReference>